<dbReference type="RefSeq" id="WP_264881545.1">
    <property type="nucleotide sequence ID" value="NZ_JAPDOB010000001.1"/>
</dbReference>
<accession>A0ABT3JE46</accession>
<name>A0ABT3JE46_9SPHN</name>
<feature type="transmembrane region" description="Helical" evidence="1">
    <location>
        <begin position="89"/>
        <end position="111"/>
    </location>
</feature>
<keyword evidence="1" id="KW-1133">Transmembrane helix</keyword>
<dbReference type="Proteomes" id="UP001526246">
    <property type="component" value="Unassembled WGS sequence"/>
</dbReference>
<sequence>MMGHPQRAAFRHEPLELTDSIPEVGSTGPAEGVFTEPAMPEFLSPTADESAGGRRVLGWALTALALLWVGFVAWGAGRALGVQPLGAPAIAQWVATAAGPLALLGLGWLMFGRTRRREAERFTQSVRQMRTEARSMEALLGVLRQRIDEEQAALGMVAERLMRLGDEAGHRLGQVTRDLDAGAENLARHGAALDRAAESARIDLGVLLDDLPRAEQSARTMAAELRGTGHEASAHAAGLEAQLAAVTARAREADEAAGGASQRLVAHLTQIESAGAAAAARVGEAGTAAGQQVDALLERAGAALTEIRAGIDTQAAAVHALLAQSAAGLGRAGVDAAEALESRVTGASAAVDALSSRIAAQERASQSVIAQIERSLAELDQRFVDLAAEGDLRAAGIATAIARVRSELDGLALQSASSDGSLETLTQRTEALRAAVTGLHDEIGERLSDSLERAEGGAERLLAAAQAARPEIEWMREAATEASERLAGGAEGLAAQQDRLAALLASVDEGVGGAEQRLGALRDAMVQAGDEASRLQAETAPALVQAMVQVREAAGHAAERAREAIGNVIPEGAQRLSDETRAALERAIQDSIRNQLAEVEQVAVRAVEAARIASDRLTAQMLTIGQTASALEQHIEQSQEATRAADSEAFARRTAMLIDSLHSASIDVGKILSTEVDDRSWQEYLKGDRGVFTRRAVRLLGPADQRALGAHYDSDREFHGAADRYVADFEAMLRRVLGERDGGPLAVTLMSSDMGKLYTALAAIVGGRR</sequence>
<evidence type="ECO:0000313" key="2">
    <source>
        <dbReference type="EMBL" id="MCW3797338.1"/>
    </source>
</evidence>
<comment type="caution">
    <text evidence="2">The sequence shown here is derived from an EMBL/GenBank/DDBJ whole genome shotgun (WGS) entry which is preliminary data.</text>
</comment>
<proteinExistence type="predicted"/>
<gene>
    <name evidence="2" type="ORF">OMW55_05895</name>
</gene>
<feature type="transmembrane region" description="Helical" evidence="1">
    <location>
        <begin position="56"/>
        <end position="77"/>
    </location>
</feature>
<keyword evidence="3" id="KW-1185">Reference proteome</keyword>
<reference evidence="2 3" key="1">
    <citation type="submission" date="2022-10" db="EMBL/GenBank/DDBJ databases">
        <title>Sphingomonas sp.</title>
        <authorList>
            <person name="Jin C."/>
        </authorList>
    </citation>
    <scope>NUCLEOTIDE SEQUENCE [LARGE SCALE GENOMIC DNA]</scope>
    <source>
        <strain evidence="2 3">BN140010</strain>
    </source>
</reference>
<organism evidence="2 3">
    <name type="scientific">Sphingomonas arvum</name>
    <dbReference type="NCBI Taxonomy" id="2992113"/>
    <lineage>
        <taxon>Bacteria</taxon>
        <taxon>Pseudomonadati</taxon>
        <taxon>Pseudomonadota</taxon>
        <taxon>Alphaproteobacteria</taxon>
        <taxon>Sphingomonadales</taxon>
        <taxon>Sphingomonadaceae</taxon>
        <taxon>Sphingomonas</taxon>
    </lineage>
</organism>
<evidence type="ECO:0000256" key="1">
    <source>
        <dbReference type="SAM" id="Phobius"/>
    </source>
</evidence>
<evidence type="ECO:0008006" key="4">
    <source>
        <dbReference type="Google" id="ProtNLM"/>
    </source>
</evidence>
<keyword evidence="1" id="KW-0812">Transmembrane</keyword>
<dbReference type="EMBL" id="JAPDOB010000001">
    <property type="protein sequence ID" value="MCW3797338.1"/>
    <property type="molecule type" value="Genomic_DNA"/>
</dbReference>
<protein>
    <recommendedName>
        <fullName evidence="4">ATPase</fullName>
    </recommendedName>
</protein>
<keyword evidence="1" id="KW-0472">Membrane</keyword>
<evidence type="ECO:0000313" key="3">
    <source>
        <dbReference type="Proteomes" id="UP001526246"/>
    </source>
</evidence>